<dbReference type="SMART" id="SM00855">
    <property type="entry name" value="PGAM"/>
    <property type="match status" value="1"/>
</dbReference>
<feature type="active site" description="Proton donor/acceptor" evidence="6 7">
    <location>
        <position position="87"/>
    </location>
</feature>
<dbReference type="PROSITE" id="PS00175">
    <property type="entry name" value="PG_MUTASE"/>
    <property type="match status" value="1"/>
</dbReference>
<feature type="binding site" evidence="6 8">
    <location>
        <position position="98"/>
    </location>
    <ligand>
        <name>substrate</name>
    </ligand>
</feature>
<dbReference type="FunFam" id="3.40.50.1240:FF:000003">
    <property type="entry name" value="2,3-bisphosphoglycerate-dependent phosphoglycerate mutase"/>
    <property type="match status" value="1"/>
</dbReference>
<reference evidence="11 12" key="1">
    <citation type="journal article" date="2018" name="Nat. Biotechnol.">
        <title>A standardized bacterial taxonomy based on genome phylogeny substantially revises the tree of life.</title>
        <authorList>
            <person name="Parks D.H."/>
            <person name="Chuvochina M."/>
            <person name="Waite D.W."/>
            <person name="Rinke C."/>
            <person name="Skarshewski A."/>
            <person name="Chaumeil P.A."/>
            <person name="Hugenholtz P."/>
        </authorList>
    </citation>
    <scope>NUCLEOTIDE SEQUENCE [LARGE SCALE GENOMIC DNA]</scope>
    <source>
        <strain evidence="11">UBA11482</strain>
    </source>
</reference>
<dbReference type="EMBL" id="DNWC01000109">
    <property type="protein sequence ID" value="HBJ09043.1"/>
    <property type="molecule type" value="Genomic_DNA"/>
</dbReference>
<accession>A0A316R944</accession>
<dbReference type="UniPathway" id="UPA00109">
    <property type="reaction ID" value="UER00186"/>
</dbReference>
<dbReference type="InterPro" id="IPR013078">
    <property type="entry name" value="His_Pase_superF_clade-1"/>
</dbReference>
<gene>
    <name evidence="6" type="primary">gpmA</name>
    <name evidence="11" type="ORF">DDY73_08555</name>
</gene>
<evidence type="ECO:0000256" key="7">
    <source>
        <dbReference type="PIRSR" id="PIRSR613078-1"/>
    </source>
</evidence>
<evidence type="ECO:0000256" key="8">
    <source>
        <dbReference type="PIRSR" id="PIRSR613078-2"/>
    </source>
</evidence>
<evidence type="ECO:0000256" key="1">
    <source>
        <dbReference type="ARBA" id="ARBA00000380"/>
    </source>
</evidence>
<feature type="binding site" evidence="6 8">
    <location>
        <position position="60"/>
    </location>
    <ligand>
        <name>substrate</name>
    </ligand>
</feature>
<evidence type="ECO:0000256" key="9">
    <source>
        <dbReference type="PIRSR" id="PIRSR613078-3"/>
    </source>
</evidence>
<dbReference type="GO" id="GO:0006096">
    <property type="term" value="P:glycolytic process"/>
    <property type="evidence" value="ECO:0007669"/>
    <property type="project" value="UniProtKB-UniRule"/>
</dbReference>
<dbReference type="GeneID" id="92927524"/>
<keyword evidence="4 6" id="KW-0324">Glycolysis</keyword>
<evidence type="ECO:0000256" key="5">
    <source>
        <dbReference type="ARBA" id="ARBA00023235"/>
    </source>
</evidence>
<evidence type="ECO:0000256" key="4">
    <source>
        <dbReference type="ARBA" id="ARBA00023152"/>
    </source>
</evidence>
<evidence type="ECO:0000256" key="10">
    <source>
        <dbReference type="RuleBase" id="RU004512"/>
    </source>
</evidence>
<evidence type="ECO:0000256" key="6">
    <source>
        <dbReference type="HAMAP-Rule" id="MF_01039"/>
    </source>
</evidence>
<dbReference type="CDD" id="cd07067">
    <property type="entry name" value="HP_PGM_like"/>
    <property type="match status" value="1"/>
</dbReference>
<dbReference type="Proteomes" id="UP000262954">
    <property type="component" value="Unassembled WGS sequence"/>
</dbReference>
<feature type="binding site" evidence="6 8">
    <location>
        <begin position="114"/>
        <end position="115"/>
    </location>
    <ligand>
        <name>substrate</name>
    </ligand>
</feature>
<keyword evidence="3 6" id="KW-0312">Gluconeogenesis</keyword>
<comment type="caution">
    <text evidence="11">The sequence shown here is derived from an EMBL/GenBank/DDBJ whole genome shotgun (WGS) entry which is preliminary data.</text>
</comment>
<comment type="pathway">
    <text evidence="6 10">Carbohydrate degradation; glycolysis; pyruvate from D-glyceraldehyde 3-phosphate: step 3/5.</text>
</comment>
<dbReference type="Gene3D" id="3.40.50.1240">
    <property type="entry name" value="Phosphoglycerate mutase-like"/>
    <property type="match status" value="1"/>
</dbReference>
<feature type="binding site" evidence="6 8">
    <location>
        <begin position="8"/>
        <end position="15"/>
    </location>
    <ligand>
        <name>substrate</name>
    </ligand>
</feature>
<dbReference type="GO" id="GO:0006094">
    <property type="term" value="P:gluconeogenesis"/>
    <property type="evidence" value="ECO:0007669"/>
    <property type="project" value="UniProtKB-UniRule"/>
</dbReference>
<dbReference type="GO" id="GO:0004619">
    <property type="term" value="F:phosphoglycerate mutase activity"/>
    <property type="evidence" value="ECO:0007669"/>
    <property type="project" value="UniProtKB-UniRule"/>
</dbReference>
<evidence type="ECO:0000256" key="3">
    <source>
        <dbReference type="ARBA" id="ARBA00022432"/>
    </source>
</evidence>
<feature type="active site" description="Tele-phosphohistidine intermediate" evidence="6 7">
    <location>
        <position position="9"/>
    </location>
</feature>
<dbReference type="NCBIfam" id="NF010713">
    <property type="entry name" value="PRK14115.1"/>
    <property type="match status" value="1"/>
</dbReference>
<dbReference type="InterPro" id="IPR005952">
    <property type="entry name" value="Phosphogly_mut1"/>
</dbReference>
<dbReference type="InterPro" id="IPR001345">
    <property type="entry name" value="PG/BPGM_mutase_AS"/>
</dbReference>
<dbReference type="RefSeq" id="WP_009316944.1">
    <property type="nucleotide sequence ID" value="NZ_AP028032.1"/>
</dbReference>
<dbReference type="PANTHER" id="PTHR11931">
    <property type="entry name" value="PHOSPHOGLYCERATE MUTASE"/>
    <property type="match status" value="1"/>
</dbReference>
<comment type="similarity">
    <text evidence="2 6">Belongs to the phosphoglycerate mutase family. BPG-dependent PGAM subfamily.</text>
</comment>
<dbReference type="SUPFAM" id="SSF53254">
    <property type="entry name" value="Phosphoglycerate mutase-like"/>
    <property type="match status" value="1"/>
</dbReference>
<comment type="catalytic activity">
    <reaction evidence="1 6 10">
        <text>(2R)-2-phosphoglycerate = (2R)-3-phosphoglycerate</text>
        <dbReference type="Rhea" id="RHEA:15901"/>
        <dbReference type="ChEBI" id="CHEBI:58272"/>
        <dbReference type="ChEBI" id="CHEBI:58289"/>
        <dbReference type="EC" id="5.4.2.11"/>
    </reaction>
</comment>
<feature type="binding site" evidence="6 8">
    <location>
        <begin position="87"/>
        <end position="90"/>
    </location>
    <ligand>
        <name>substrate</name>
    </ligand>
</feature>
<comment type="function">
    <text evidence="6 10">Catalyzes the interconversion of 2-phosphoglycerate and 3-phosphoglycerate.</text>
</comment>
<name>A0A316R944_9BACT</name>
<protein>
    <recommendedName>
        <fullName evidence="6 10">2,3-bisphosphoglycerate-dependent phosphoglycerate mutase</fullName>
        <shortName evidence="6">BPG-dependent PGAM</shortName>
        <shortName evidence="6">PGAM</shortName>
        <shortName evidence="6">Phosphoglyceromutase</shortName>
        <shortName evidence="6">dPGM</shortName>
        <ecNumber evidence="6 10">5.4.2.11</ecNumber>
    </recommendedName>
</protein>
<sequence length="229" mass="26585">MYKLILLRHGESVWNSENRFTGWMDVDLSPKGEKEAEMAGTLLKRYNILYDLCYTSFLKRAIKTQFIVAEKVDRLWIPVVKSWRLNERHYGALQGLNKKETALEYGDEQVKTWRRSFDVRPPQISLEDPRFPGFDPRYAQLDTAILPQGESLEDTVARVLPYWQVEIAPQIAERKTVLIAAHGNSLRALIMHLEELSPEKIIGVEIPTGTPLIYELDKQLKPVTHYYLE</sequence>
<dbReference type="Pfam" id="PF00300">
    <property type="entry name" value="His_Phos_1"/>
    <property type="match status" value="2"/>
</dbReference>
<dbReference type="InterPro" id="IPR029033">
    <property type="entry name" value="His_PPase_superfam"/>
</dbReference>
<organism evidence="11 12">
    <name type="scientific">Coprobacter fastidiosus</name>
    <dbReference type="NCBI Taxonomy" id="1099853"/>
    <lineage>
        <taxon>Bacteria</taxon>
        <taxon>Pseudomonadati</taxon>
        <taxon>Bacteroidota</taxon>
        <taxon>Bacteroidia</taxon>
        <taxon>Bacteroidales</taxon>
        <taxon>Barnesiellaceae</taxon>
        <taxon>Coprobacter</taxon>
    </lineage>
</organism>
<keyword evidence="5 6" id="KW-0413">Isomerase</keyword>
<proteinExistence type="inferred from homology"/>
<feature type="binding site" evidence="6 8">
    <location>
        <begin position="183"/>
        <end position="184"/>
    </location>
    <ligand>
        <name>substrate</name>
    </ligand>
</feature>
<dbReference type="AlphaFoldDB" id="A0A316R944"/>
<dbReference type="HAMAP" id="MF_01039">
    <property type="entry name" value="PGAM_GpmA"/>
    <property type="match status" value="1"/>
</dbReference>
<feature type="site" description="Transition state stabilizer" evidence="6 9">
    <location>
        <position position="182"/>
    </location>
</feature>
<dbReference type="PIRSF" id="PIRSF000709">
    <property type="entry name" value="6PFK_2-Ptase"/>
    <property type="match status" value="1"/>
</dbReference>
<evidence type="ECO:0000313" key="12">
    <source>
        <dbReference type="Proteomes" id="UP000262954"/>
    </source>
</evidence>
<evidence type="ECO:0000313" key="11">
    <source>
        <dbReference type="EMBL" id="HBJ09043.1"/>
    </source>
</evidence>
<dbReference type="NCBIfam" id="TIGR01258">
    <property type="entry name" value="pgm_1"/>
    <property type="match status" value="1"/>
</dbReference>
<feature type="binding site" evidence="6 8">
    <location>
        <begin position="21"/>
        <end position="22"/>
    </location>
    <ligand>
        <name>substrate</name>
    </ligand>
</feature>
<evidence type="ECO:0000256" key="2">
    <source>
        <dbReference type="ARBA" id="ARBA00006717"/>
    </source>
</evidence>
<dbReference type="EC" id="5.4.2.11" evidence="6 10"/>